<evidence type="ECO:0000313" key="3">
    <source>
        <dbReference type="Proteomes" id="UP000595481"/>
    </source>
</evidence>
<name>A0A7T4ADL9_AERJA</name>
<dbReference type="EMBL" id="CP066092">
    <property type="protein sequence ID" value="QQB21864.1"/>
    <property type="molecule type" value="Genomic_DNA"/>
</dbReference>
<dbReference type="GeneID" id="69551667"/>
<dbReference type="Gene3D" id="3.10.590.10">
    <property type="entry name" value="ph1033 like domains"/>
    <property type="match status" value="1"/>
</dbReference>
<keyword evidence="3" id="KW-1185">Reference proteome</keyword>
<dbReference type="InterPro" id="IPR003615">
    <property type="entry name" value="HNH_nuc"/>
</dbReference>
<dbReference type="CDD" id="cd00085">
    <property type="entry name" value="HNHc"/>
    <property type="match status" value="1"/>
</dbReference>
<proteinExistence type="predicted"/>
<dbReference type="RefSeq" id="WP_082035512.1">
    <property type="nucleotide sequence ID" value="NZ_CAWMFX010000049.1"/>
</dbReference>
<dbReference type="Proteomes" id="UP000595481">
    <property type="component" value="Chromosome"/>
</dbReference>
<protein>
    <submittedName>
        <fullName evidence="2">HNH endonuclease</fullName>
    </submittedName>
</protein>
<keyword evidence="2" id="KW-0378">Hydrolase</keyword>
<dbReference type="InterPro" id="IPR002711">
    <property type="entry name" value="HNH"/>
</dbReference>
<keyword evidence="2" id="KW-0255">Endonuclease</keyword>
<sequence>MWVVYVSNKPDSKRNFEIGMKAGVWGVHDSKKSTIQNVKKDEMVMFVHAISWLKANGPMPDGFSRVKKTSDFKGLVKRIVFGRVTNSFYESEETIWPDASYPNRFNFEVIQEHKDNVFFGTEFYDASIVEAVRYSACHQGAVSKVVMEYKSIEEIEKPFVFEDSAKYSVVEGQEIYRLHKTYERSSKIVEEKKRSVLEEKNKLECEVCDADFHAIYGEHGKGFAECHHVNPLAFRDGEEETKLEDLIILCANCHRMIHRKKQWLTVDELKGIYNNAKFKS</sequence>
<evidence type="ECO:0000259" key="1">
    <source>
        <dbReference type="Pfam" id="PF01844"/>
    </source>
</evidence>
<dbReference type="Gene3D" id="1.10.30.50">
    <property type="match status" value="1"/>
</dbReference>
<evidence type="ECO:0000313" key="2">
    <source>
        <dbReference type="EMBL" id="QQB21864.1"/>
    </source>
</evidence>
<dbReference type="GO" id="GO:0004519">
    <property type="term" value="F:endonuclease activity"/>
    <property type="evidence" value="ECO:0007669"/>
    <property type="project" value="UniProtKB-KW"/>
</dbReference>
<organism evidence="2 3">
    <name type="scientific">Aeromonas jandaei</name>
    <dbReference type="NCBI Taxonomy" id="650"/>
    <lineage>
        <taxon>Bacteria</taxon>
        <taxon>Pseudomonadati</taxon>
        <taxon>Pseudomonadota</taxon>
        <taxon>Gammaproteobacteria</taxon>
        <taxon>Aeromonadales</taxon>
        <taxon>Aeromonadaceae</taxon>
        <taxon>Aeromonas</taxon>
    </lineage>
</organism>
<reference evidence="2 3" key="1">
    <citation type="submission" date="2020-12" db="EMBL/GenBank/DDBJ databases">
        <title>FDA dAtabase for Regulatory Grade micrObial Sequences (FDA-ARGOS): Supporting development and validation of Infectious Disease Dx tests.</title>
        <authorList>
            <person name="Sproer C."/>
            <person name="Gronow S."/>
            <person name="Severitt S."/>
            <person name="Schroder I."/>
            <person name="Tallon L."/>
            <person name="Sadzewicz L."/>
            <person name="Zhao X."/>
            <person name="Boylan J."/>
            <person name="Ott S."/>
            <person name="Bowen H."/>
            <person name="Vavikolanu K."/>
            <person name="Mehta A."/>
            <person name="Aluvathingal J."/>
            <person name="Nadendla S."/>
            <person name="Lowell S."/>
            <person name="Myers T."/>
            <person name="Yan Y."/>
            <person name="Sichtig H."/>
        </authorList>
    </citation>
    <scope>NUCLEOTIDE SEQUENCE [LARGE SCALE GENOMIC DNA]</scope>
    <source>
        <strain evidence="2 3">FDAARGOS_986</strain>
    </source>
</reference>
<gene>
    <name evidence="2" type="ORF">I6H43_10265</name>
</gene>
<feature type="domain" description="HNH" evidence="1">
    <location>
        <begin position="205"/>
        <end position="259"/>
    </location>
</feature>
<accession>A0A7T4ADL9</accession>
<keyword evidence="2" id="KW-0540">Nuclease</keyword>
<dbReference type="Pfam" id="PF01844">
    <property type="entry name" value="HNH"/>
    <property type="match status" value="1"/>
</dbReference>